<dbReference type="EC" id="2.3.1.-" evidence="4"/>
<dbReference type="CDD" id="cd04301">
    <property type="entry name" value="NAT_SF"/>
    <property type="match status" value="1"/>
</dbReference>
<dbReference type="Pfam" id="PF13673">
    <property type="entry name" value="Acetyltransf_10"/>
    <property type="match status" value="1"/>
</dbReference>
<dbReference type="InterPro" id="IPR057691">
    <property type="entry name" value="DUF7931"/>
</dbReference>
<reference evidence="4" key="2">
    <citation type="journal article" date="2022" name="Syst. Appl. Microbiol.">
        <title>Physiological and genomic characterisation of Luteimonas fraxinea sp. nov., a bacterial species associated with trees tolerant to ash dieback.</title>
        <authorList>
            <person name="Ulrich K."/>
            <person name="Becker R."/>
            <person name="Behrendt U."/>
            <person name="Kube M."/>
            <person name="Schneck V."/>
            <person name="Ulrich A."/>
        </authorList>
    </citation>
    <scope>NUCLEOTIDE SEQUENCE</scope>
    <source>
        <strain evidence="4">A1P009</strain>
    </source>
</reference>
<dbReference type="SUPFAM" id="SSF55729">
    <property type="entry name" value="Acyl-CoA N-acyltransferases (Nat)"/>
    <property type="match status" value="1"/>
</dbReference>
<dbReference type="GO" id="GO:0016746">
    <property type="term" value="F:acyltransferase activity"/>
    <property type="evidence" value="ECO:0007669"/>
    <property type="project" value="UniProtKB-KW"/>
</dbReference>
<organism evidence="4 5">
    <name type="scientific">Luteimonas fraxinea</name>
    <dbReference type="NCBI Taxonomy" id="2901869"/>
    <lineage>
        <taxon>Bacteria</taxon>
        <taxon>Pseudomonadati</taxon>
        <taxon>Pseudomonadota</taxon>
        <taxon>Gammaproteobacteria</taxon>
        <taxon>Lysobacterales</taxon>
        <taxon>Lysobacteraceae</taxon>
        <taxon>Luteimonas</taxon>
    </lineage>
</organism>
<dbReference type="Gene3D" id="3.40.630.30">
    <property type="match status" value="1"/>
</dbReference>
<evidence type="ECO:0000313" key="4">
    <source>
        <dbReference type="EMBL" id="MCD9096273.1"/>
    </source>
</evidence>
<dbReference type="InterPro" id="IPR050832">
    <property type="entry name" value="Bact_Acetyltransf"/>
</dbReference>
<evidence type="ECO:0000256" key="1">
    <source>
        <dbReference type="ARBA" id="ARBA00022679"/>
    </source>
</evidence>
<sequence length="303" mass="32298">MSAVAPFRVAIVTGAGDLAAAHKVRTAVFVDEQGVPADLERDALDALSRHVLAVAADGTPIGAGRIAPDGRIGRLAVRSAWRGRGVGDAMLRALLDAARDAGLRETYLHAQLQAMALYARAGFVAEGARYEEAGIAHRTMRRIAGATFPVDDLAAAVDAAVTLVSAARRSLWLRTRDLDPGLYDHPDVLAALRRFATGGRGVQIQVLLHDPATVQRRGSALLALSQRLSSAFAFRAVDDPVDREYAGAFLVNDAGGFHIRSLGHRVDGEAATDLPGRARQLAQQFAPVWERSRACSEFRALGI</sequence>
<dbReference type="PROSITE" id="PS51186">
    <property type="entry name" value="GNAT"/>
    <property type="match status" value="1"/>
</dbReference>
<dbReference type="PANTHER" id="PTHR43877">
    <property type="entry name" value="AMINOALKYLPHOSPHONATE N-ACETYLTRANSFERASE-RELATED-RELATED"/>
    <property type="match status" value="1"/>
</dbReference>
<evidence type="ECO:0000313" key="5">
    <source>
        <dbReference type="Proteomes" id="UP001430360"/>
    </source>
</evidence>
<evidence type="ECO:0000256" key="2">
    <source>
        <dbReference type="ARBA" id="ARBA00023315"/>
    </source>
</evidence>
<accession>A0ABS8UC87</accession>
<keyword evidence="1 4" id="KW-0808">Transferase</keyword>
<protein>
    <submittedName>
        <fullName evidence="4">GNAT family N-acetyltransferase</fullName>
        <ecNumber evidence="4">2.3.1.-</ecNumber>
    </submittedName>
</protein>
<dbReference type="PANTHER" id="PTHR43877:SF1">
    <property type="entry name" value="ACETYLTRANSFERASE"/>
    <property type="match status" value="1"/>
</dbReference>
<feature type="domain" description="N-acetyltransferase" evidence="3">
    <location>
        <begin position="9"/>
        <end position="145"/>
    </location>
</feature>
<name>A0ABS8UC87_9GAMM</name>
<dbReference type="EMBL" id="JAJQKU010000002">
    <property type="protein sequence ID" value="MCD9096273.1"/>
    <property type="molecule type" value="Genomic_DNA"/>
</dbReference>
<proteinExistence type="predicted"/>
<dbReference type="InterPro" id="IPR000182">
    <property type="entry name" value="GNAT_dom"/>
</dbReference>
<reference evidence="4" key="1">
    <citation type="submission" date="2021-12" db="EMBL/GenBank/DDBJ databases">
        <authorList>
            <person name="Ulrich A."/>
        </authorList>
    </citation>
    <scope>NUCLEOTIDE SEQUENCE</scope>
    <source>
        <strain evidence="4">A1P009</strain>
    </source>
</reference>
<keyword evidence="2 4" id="KW-0012">Acyltransferase</keyword>
<dbReference type="Proteomes" id="UP001430360">
    <property type="component" value="Unassembled WGS sequence"/>
</dbReference>
<comment type="caution">
    <text evidence="4">The sequence shown here is derived from an EMBL/GenBank/DDBJ whole genome shotgun (WGS) entry which is preliminary data.</text>
</comment>
<dbReference type="Pfam" id="PF25559">
    <property type="entry name" value="DUF7931"/>
    <property type="match status" value="1"/>
</dbReference>
<gene>
    <name evidence="4" type="ORF">LTT95_04895</name>
</gene>
<evidence type="ECO:0000259" key="3">
    <source>
        <dbReference type="PROSITE" id="PS51186"/>
    </source>
</evidence>
<keyword evidence="5" id="KW-1185">Reference proteome</keyword>
<dbReference type="InterPro" id="IPR016181">
    <property type="entry name" value="Acyl_CoA_acyltransferase"/>
</dbReference>
<dbReference type="RefSeq" id="WP_232134801.1">
    <property type="nucleotide sequence ID" value="NZ_CP089507.1"/>
</dbReference>